<dbReference type="CDD" id="cd02144">
    <property type="entry name" value="iodotyrosine_dehalogenase"/>
    <property type="match status" value="1"/>
</dbReference>
<reference evidence="5" key="1">
    <citation type="submission" date="2018-05" db="EMBL/GenBank/DDBJ databases">
        <authorList>
            <person name="Lanie J.A."/>
            <person name="Ng W.-L."/>
            <person name="Kazmierczak K.M."/>
            <person name="Andrzejewski T.M."/>
            <person name="Davidsen T.M."/>
            <person name="Wayne K.J."/>
            <person name="Tettelin H."/>
            <person name="Glass J.I."/>
            <person name="Rusch D."/>
            <person name="Podicherti R."/>
            <person name="Tsui H.-C.T."/>
            <person name="Winkler M.E."/>
        </authorList>
    </citation>
    <scope>NUCLEOTIDE SEQUENCE</scope>
</reference>
<evidence type="ECO:0000256" key="1">
    <source>
        <dbReference type="ARBA" id="ARBA00022630"/>
    </source>
</evidence>
<dbReference type="SUPFAM" id="SSF55469">
    <property type="entry name" value="FMN-dependent nitroreductase-like"/>
    <property type="match status" value="1"/>
</dbReference>
<evidence type="ECO:0000256" key="2">
    <source>
        <dbReference type="ARBA" id="ARBA00022643"/>
    </source>
</evidence>
<protein>
    <recommendedName>
        <fullName evidence="4">Nitroreductase domain-containing protein</fullName>
    </recommendedName>
</protein>
<dbReference type="GO" id="GO:0016491">
    <property type="term" value="F:oxidoreductase activity"/>
    <property type="evidence" value="ECO:0007669"/>
    <property type="project" value="UniProtKB-KW"/>
</dbReference>
<keyword evidence="1" id="KW-0285">Flavoprotein</keyword>
<dbReference type="AlphaFoldDB" id="A0A382I940"/>
<proteinExistence type="predicted"/>
<keyword evidence="3" id="KW-0560">Oxidoreductase</keyword>
<keyword evidence="2" id="KW-0288">FMN</keyword>
<dbReference type="Gene3D" id="3.40.109.10">
    <property type="entry name" value="NADH Oxidase"/>
    <property type="match status" value="1"/>
</dbReference>
<name>A0A382I940_9ZZZZ</name>
<dbReference type="PANTHER" id="PTHR23026">
    <property type="entry name" value="NADPH NITROREDUCTASE"/>
    <property type="match status" value="1"/>
</dbReference>
<dbReference type="InterPro" id="IPR029479">
    <property type="entry name" value="Nitroreductase"/>
</dbReference>
<evidence type="ECO:0000313" key="5">
    <source>
        <dbReference type="EMBL" id="SVB95393.1"/>
    </source>
</evidence>
<sequence>MEFQKLEFEKQTEKQMIQRSKHFLEMIKSRRTVRDFSEKNIPEGVIENAVKAAASAPSGANKQPWHFVTVKDPAVKKKIRVAAEKEEKEFYEHRAPDSWLEDLNQFNTDWHKPFLEQAPALIIVFRQSYINLGSTRRKNYYVNESVGIACGFLLAALHNAGLVTLTHTPSPMGFLEKILKRPKNEKAFLLIPIGYPAENAKVPDLIKKPYNEVATVL</sequence>
<evidence type="ECO:0000259" key="4">
    <source>
        <dbReference type="Pfam" id="PF00881"/>
    </source>
</evidence>
<accession>A0A382I940</accession>
<gene>
    <name evidence="5" type="ORF">METZ01_LOCUS248247</name>
</gene>
<dbReference type="PANTHER" id="PTHR23026:SF90">
    <property type="entry name" value="IODOTYROSINE DEIODINASE 1"/>
    <property type="match status" value="1"/>
</dbReference>
<organism evidence="5">
    <name type="scientific">marine metagenome</name>
    <dbReference type="NCBI Taxonomy" id="408172"/>
    <lineage>
        <taxon>unclassified sequences</taxon>
        <taxon>metagenomes</taxon>
        <taxon>ecological metagenomes</taxon>
    </lineage>
</organism>
<dbReference type="InterPro" id="IPR050627">
    <property type="entry name" value="Nitroreductase/BluB"/>
</dbReference>
<dbReference type="InterPro" id="IPR000415">
    <property type="entry name" value="Nitroreductase-like"/>
</dbReference>
<evidence type="ECO:0000256" key="3">
    <source>
        <dbReference type="ARBA" id="ARBA00023002"/>
    </source>
</evidence>
<dbReference type="Pfam" id="PF00881">
    <property type="entry name" value="Nitroreductase"/>
    <property type="match status" value="1"/>
</dbReference>
<dbReference type="EMBL" id="UINC01065578">
    <property type="protein sequence ID" value="SVB95393.1"/>
    <property type="molecule type" value="Genomic_DNA"/>
</dbReference>
<feature type="domain" description="Nitroreductase" evidence="4">
    <location>
        <begin position="27"/>
        <end position="195"/>
    </location>
</feature>